<name>A0A917JBV5_9SPHI</name>
<evidence type="ECO:0000259" key="2">
    <source>
        <dbReference type="Pfam" id="PF16323"/>
    </source>
</evidence>
<evidence type="ECO:0000313" key="5">
    <source>
        <dbReference type="EMBL" id="GGI52239.1"/>
    </source>
</evidence>
<sequence>MKVFKNNILRLGGCLLAILLISLAACKKNEGYNTEPVSTDATKPGVVTNIKVTNFNGGAYITYTLPNSGNILYVQGQYKINDKTTRQTKASYYTDTITVDGFAQSKDYEVTLNVVSRANVMSDPVTVKVHPDVPFYKLVKPTVQIVKDFGGVTITALNPKKKDIGVILLALDSSTNVLEVQDQHYTNSDTVNYSVRGYKSVPRKFGVYVTDKYGNVSDTTLVTLTPLFEALLEKNKFSSFRTASDSPIAYGWDVPFLWDGKTDGFSNGWHTAPGVPGPMQVTFGIGASAQLSRFILWERPNEYTYAHGNPRDFSIWGSNSANPKDAKIPESAAAGTVVGDWINLGNYHFPNPPSGLTPGFTNSADEDFVKKGVNFNLPSNSPPVRFMRMIVHRTWSNGDFAHAMEFSVYGKVQ</sequence>
<keyword evidence="6" id="KW-1185">Reference proteome</keyword>
<organism evidence="5 6">
    <name type="scientific">Mucilaginibacter galii</name>
    <dbReference type="NCBI Taxonomy" id="2005073"/>
    <lineage>
        <taxon>Bacteria</taxon>
        <taxon>Pseudomonadati</taxon>
        <taxon>Bacteroidota</taxon>
        <taxon>Sphingobacteriia</taxon>
        <taxon>Sphingobacteriales</taxon>
        <taxon>Sphingobacteriaceae</taxon>
        <taxon>Mucilaginibacter</taxon>
    </lineage>
</organism>
<evidence type="ECO:0008006" key="7">
    <source>
        <dbReference type="Google" id="ProtNLM"/>
    </source>
</evidence>
<dbReference type="InterPro" id="IPR032527">
    <property type="entry name" value="DUF4959"/>
</dbReference>
<reference evidence="5" key="2">
    <citation type="submission" date="2020-09" db="EMBL/GenBank/DDBJ databases">
        <authorList>
            <person name="Sun Q."/>
            <person name="Sedlacek I."/>
        </authorList>
    </citation>
    <scope>NUCLEOTIDE SEQUENCE</scope>
    <source>
        <strain evidence="5">CCM 8711</strain>
    </source>
</reference>
<evidence type="ECO:0000259" key="4">
    <source>
        <dbReference type="Pfam" id="PF17166"/>
    </source>
</evidence>
<dbReference type="Proteomes" id="UP000662074">
    <property type="component" value="Unassembled WGS sequence"/>
</dbReference>
<reference evidence="5" key="1">
    <citation type="journal article" date="2014" name="Int. J. Syst. Evol. Microbiol.">
        <title>Complete genome sequence of Corynebacterium casei LMG S-19264T (=DSM 44701T), isolated from a smear-ripened cheese.</title>
        <authorList>
            <consortium name="US DOE Joint Genome Institute (JGI-PGF)"/>
            <person name="Walter F."/>
            <person name="Albersmeier A."/>
            <person name="Kalinowski J."/>
            <person name="Ruckert C."/>
        </authorList>
    </citation>
    <scope>NUCLEOTIDE SEQUENCE</scope>
    <source>
        <strain evidence="5">CCM 8711</strain>
    </source>
</reference>
<dbReference type="InterPro" id="IPR032164">
    <property type="entry name" value="DUF5000"/>
</dbReference>
<evidence type="ECO:0000256" key="1">
    <source>
        <dbReference type="SAM" id="SignalP"/>
    </source>
</evidence>
<feature type="domain" description="DUF5000" evidence="3">
    <location>
        <begin position="258"/>
        <end position="410"/>
    </location>
</feature>
<dbReference type="PROSITE" id="PS51257">
    <property type="entry name" value="PROKAR_LIPOPROTEIN"/>
    <property type="match status" value="1"/>
</dbReference>
<dbReference type="RefSeq" id="WP_188418352.1">
    <property type="nucleotide sequence ID" value="NZ_BMDO01000011.1"/>
</dbReference>
<dbReference type="InterPro" id="IPR033431">
    <property type="entry name" value="DUF5126"/>
</dbReference>
<comment type="caution">
    <text evidence="5">The sequence shown here is derived from an EMBL/GenBank/DDBJ whole genome shotgun (WGS) entry which is preliminary data.</text>
</comment>
<evidence type="ECO:0000259" key="3">
    <source>
        <dbReference type="Pfam" id="PF16391"/>
    </source>
</evidence>
<gene>
    <name evidence="5" type="ORF">GCM10011425_34510</name>
</gene>
<dbReference type="EMBL" id="BMDO01000011">
    <property type="protein sequence ID" value="GGI52239.1"/>
    <property type="molecule type" value="Genomic_DNA"/>
</dbReference>
<keyword evidence="1" id="KW-0732">Signal</keyword>
<accession>A0A917JBV5</accession>
<dbReference type="InterPro" id="IPR008979">
    <property type="entry name" value="Galactose-bd-like_sf"/>
</dbReference>
<feature type="chain" id="PRO_5037171919" description="DUF4959 domain-containing protein" evidence="1">
    <location>
        <begin position="25"/>
        <end position="413"/>
    </location>
</feature>
<dbReference type="Pfam" id="PF16323">
    <property type="entry name" value="DUF4959"/>
    <property type="match status" value="1"/>
</dbReference>
<dbReference type="AlphaFoldDB" id="A0A917JBV5"/>
<dbReference type="SUPFAM" id="SSF49785">
    <property type="entry name" value="Galactose-binding domain-like"/>
    <property type="match status" value="1"/>
</dbReference>
<feature type="signal peptide" evidence="1">
    <location>
        <begin position="1"/>
        <end position="24"/>
    </location>
</feature>
<feature type="domain" description="DUF5126" evidence="4">
    <location>
        <begin position="134"/>
        <end position="234"/>
    </location>
</feature>
<dbReference type="Pfam" id="PF17166">
    <property type="entry name" value="DUF5126"/>
    <property type="match status" value="1"/>
</dbReference>
<proteinExistence type="predicted"/>
<evidence type="ECO:0000313" key="6">
    <source>
        <dbReference type="Proteomes" id="UP000662074"/>
    </source>
</evidence>
<dbReference type="Gene3D" id="2.60.120.260">
    <property type="entry name" value="Galactose-binding domain-like"/>
    <property type="match status" value="1"/>
</dbReference>
<dbReference type="Pfam" id="PF16391">
    <property type="entry name" value="DUF5000"/>
    <property type="match status" value="1"/>
</dbReference>
<protein>
    <recommendedName>
        <fullName evidence="7">DUF4959 domain-containing protein</fullName>
    </recommendedName>
</protein>
<feature type="domain" description="DUF4959" evidence="2">
    <location>
        <begin position="25"/>
        <end position="131"/>
    </location>
</feature>